<dbReference type="Proteomes" id="UP001165186">
    <property type="component" value="Unassembled WGS sequence"/>
</dbReference>
<protein>
    <submittedName>
        <fullName evidence="1">Down-regulated-in-metastasis protein</fullName>
    </submittedName>
</protein>
<gene>
    <name evidence="1" type="primary">g9599</name>
    <name evidence="1" type="ORF">NpPPO83_00009599</name>
</gene>
<proteinExistence type="predicted"/>
<keyword evidence="2" id="KW-1185">Reference proteome</keyword>
<name>A0ACB5SDR0_9PEZI</name>
<evidence type="ECO:0000313" key="2">
    <source>
        <dbReference type="Proteomes" id="UP001165186"/>
    </source>
</evidence>
<comment type="caution">
    <text evidence="1">The sequence shown here is derived from an EMBL/GenBank/DDBJ whole genome shotgun (WGS) entry which is preliminary data.</text>
</comment>
<sequence>MAVVSQAPRKKADKPARPRKGGTASSRKHHFESFTQRIAKLSIDPVRRTRGRALDDQDLSQTTSYLKTSFEEWKDLNLSENFTAFIRELDPLCESLPQILHHGDRIMDLLIRYIEKRDALSLEPLLSLVSHFAHDLGVRFEKYFARTVRAVCDIAAKHPDVEVIEWSFTCLAWLFKYLSRLLVPDLRPLYDLMAPLLGKEHQKSFVSRFAAEALSFLVRKAGASYHRDKVPLQIIIAHALGDLEELTQKSDASQYQRGLMTLFVESIKGVQNGLHSSAESVLKELLTQALASGDDASIVPDARPAMDVVQGVLTATIHHTTSETFTPVLQIVLEQIDGSNPNIGMKRVGDASRLVFTVAGVRKGSRIADWNPLMRTMSQIIHSAEPSQISSDSDAASDALAALAVVLRLCPMDVAIPHLRILDTVSSGPWQQSFLTFCNLFSELGSERFQSILLPHFKR</sequence>
<organism evidence="1 2">
    <name type="scientific">Neofusicoccum parvum</name>
    <dbReference type="NCBI Taxonomy" id="310453"/>
    <lineage>
        <taxon>Eukaryota</taxon>
        <taxon>Fungi</taxon>
        <taxon>Dikarya</taxon>
        <taxon>Ascomycota</taxon>
        <taxon>Pezizomycotina</taxon>
        <taxon>Dothideomycetes</taxon>
        <taxon>Dothideomycetes incertae sedis</taxon>
        <taxon>Botryosphaeriales</taxon>
        <taxon>Botryosphaeriaceae</taxon>
        <taxon>Neofusicoccum</taxon>
    </lineage>
</organism>
<dbReference type="EMBL" id="BSXG01000074">
    <property type="protein sequence ID" value="GME36266.1"/>
    <property type="molecule type" value="Genomic_DNA"/>
</dbReference>
<reference evidence="1" key="1">
    <citation type="submission" date="2024-09" db="EMBL/GenBank/DDBJ databases">
        <title>Draft Genome Sequences of Neofusicoccum parvum.</title>
        <authorList>
            <person name="Ashida A."/>
            <person name="Camagna M."/>
            <person name="Tanaka A."/>
            <person name="Takemoto D."/>
        </authorList>
    </citation>
    <scope>NUCLEOTIDE SEQUENCE</scope>
    <source>
        <strain evidence="1">PPO83</strain>
    </source>
</reference>
<evidence type="ECO:0000313" key="1">
    <source>
        <dbReference type="EMBL" id="GME36266.1"/>
    </source>
</evidence>
<accession>A0ACB5SDR0</accession>